<dbReference type="KEGG" id="tpf:TPHA_0C00770"/>
<dbReference type="EMBL" id="HE612858">
    <property type="protein sequence ID" value="CCE62233.1"/>
    <property type="molecule type" value="Genomic_DNA"/>
</dbReference>
<evidence type="ECO:0000256" key="6">
    <source>
        <dbReference type="ARBA" id="ARBA00023242"/>
    </source>
</evidence>
<feature type="region of interest" description="Disordered" evidence="8">
    <location>
        <begin position="229"/>
        <end position="270"/>
    </location>
</feature>
<dbReference type="Proteomes" id="UP000005666">
    <property type="component" value="Chromosome 3"/>
</dbReference>
<dbReference type="AlphaFoldDB" id="G8BR57"/>
<evidence type="ECO:0000256" key="1">
    <source>
        <dbReference type="ARBA" id="ARBA00004123"/>
    </source>
</evidence>
<sequence length="738" mass="84539">MDFRTAQRNLELVNQNAEKDDLDDLEANVNTSIEMDEEIIGTQVPLAMFSDDDIDPMDSANSSQHSQVFSQKLASNNEIRFDEVQLQTTDLALDNKNTAMTTKIIDQVKDNLNLELSKGNDSDQNSIIIIPDGLHKAGSDPTDDNMDNLMNNNMNNNMDNNMDKNIDSNMDNNMDSNMDDNMNDDTGDNIGDNRDEIFMNTQIQGRLDDFEKEKLLKSSLKSTLNHFKYPRFDSPSIGNSKENIGELKKSPAKSRQSKLKLQKSNNDKKVSRAERVLKLLSGKHSKVRDIISIQRNIEAKKTKASKTSQNSMKFDIYNEQEWKQITQLIFEAFPKVKEFEMKEVYHYIYGEEQEVASGNMWEASQTPLLSLHEERKGDEYNYDKYIHRLPIYSQPSNVDVVSLSQVMNDKSFSEFKFQSQSDEYVEVQDSTDDEVFEIIPMRSPSKSVINEVETENEMLKFPPILRPPSQKGDQPILDATTLIPNTNFFNGVIDLTQESFKAVNSLISPVKTDYIEATEITQVQVPASRNITLQRENQSNLDLNETHYNTVNLTQDNSITYQFYGDRKKVLDNNFNIELIEKYQIEVGDSEDENNDDLIEPSIIEIKVRPNTPTSSPNKSVKEIITSQSMKKLRENMKTIGLKPLKSKEKMIEALTVASQVFDADDIGLHTQREEVYRHLTLLVKQIPSLLEKIYTFEPVFIEDLVSQLADSSPFVEHIDEVTIREWADKQGICLRKN</sequence>
<evidence type="ECO:0000256" key="4">
    <source>
        <dbReference type="ARBA" id="ARBA00023172"/>
    </source>
</evidence>
<keyword evidence="6" id="KW-0539">Nucleus</keyword>
<dbReference type="GO" id="GO:0006260">
    <property type="term" value="P:DNA replication"/>
    <property type="evidence" value="ECO:0007669"/>
    <property type="project" value="InterPro"/>
</dbReference>
<evidence type="ECO:0000256" key="8">
    <source>
        <dbReference type="SAM" id="MobiDB-lite"/>
    </source>
</evidence>
<dbReference type="GO" id="GO:0006310">
    <property type="term" value="P:DNA recombination"/>
    <property type="evidence" value="ECO:0007669"/>
    <property type="project" value="UniProtKB-KW"/>
</dbReference>
<dbReference type="eggNOG" id="ENOG502RYEW">
    <property type="taxonomic scope" value="Eukaryota"/>
</dbReference>
<evidence type="ECO:0000256" key="7">
    <source>
        <dbReference type="ARBA" id="ARBA00029496"/>
    </source>
</evidence>
<evidence type="ECO:0000313" key="9">
    <source>
        <dbReference type="EMBL" id="CCE62233.1"/>
    </source>
</evidence>
<comment type="similarity">
    <text evidence="2">Belongs to the SLX4 family.</text>
</comment>
<dbReference type="GO" id="GO:0006281">
    <property type="term" value="P:DNA repair"/>
    <property type="evidence" value="ECO:0007669"/>
    <property type="project" value="UniProtKB-KW"/>
</dbReference>
<dbReference type="OMA" id="FMNTQIQ"/>
<evidence type="ECO:0000256" key="2">
    <source>
        <dbReference type="ARBA" id="ARBA00006661"/>
    </source>
</evidence>
<comment type="subcellular location">
    <subcellularLocation>
        <location evidence="1">Nucleus</location>
    </subcellularLocation>
</comment>
<dbReference type="GeneID" id="11535237"/>
<dbReference type="RefSeq" id="XP_003684667.1">
    <property type="nucleotide sequence ID" value="XM_003684619.1"/>
</dbReference>
<proteinExistence type="inferred from homology"/>
<accession>G8BR57</accession>
<dbReference type="STRING" id="1071381.G8BR57"/>
<gene>
    <name evidence="9" type="primary">TPHA0C00770</name>
    <name evidence="9" type="ordered locus">TPHA_0C00770</name>
</gene>
<keyword evidence="5" id="KW-0234">DNA repair</keyword>
<name>G8BR57_TETPH</name>
<evidence type="ECO:0000256" key="3">
    <source>
        <dbReference type="ARBA" id="ARBA00022763"/>
    </source>
</evidence>
<dbReference type="GO" id="GO:0033557">
    <property type="term" value="C:Slx1-Slx4 complex"/>
    <property type="evidence" value="ECO:0007669"/>
    <property type="project" value="InterPro"/>
</dbReference>
<keyword evidence="3" id="KW-0227">DNA damage</keyword>
<dbReference type="InterPro" id="IPR018574">
    <property type="entry name" value="Structure-sp_endonuc_su_Slx4"/>
</dbReference>
<evidence type="ECO:0000256" key="5">
    <source>
        <dbReference type="ARBA" id="ARBA00023204"/>
    </source>
</evidence>
<keyword evidence="4" id="KW-0233">DNA recombination</keyword>
<dbReference type="HOGENOM" id="CLU_022388_0_0_1"/>
<dbReference type="Pfam" id="PF09494">
    <property type="entry name" value="Slx4"/>
    <property type="match status" value="1"/>
</dbReference>
<evidence type="ECO:0000313" key="10">
    <source>
        <dbReference type="Proteomes" id="UP000005666"/>
    </source>
</evidence>
<reference evidence="9 10" key="1">
    <citation type="journal article" date="2011" name="Proc. Natl. Acad. Sci. U.S.A.">
        <title>Evolutionary erosion of yeast sex chromosomes by mating-type switching accidents.</title>
        <authorList>
            <person name="Gordon J.L."/>
            <person name="Armisen D."/>
            <person name="Proux-Wera E."/>
            <person name="Oheigeartaigh S.S."/>
            <person name="Byrne K.P."/>
            <person name="Wolfe K.H."/>
        </authorList>
    </citation>
    <scope>NUCLEOTIDE SEQUENCE [LARGE SCALE GENOMIC DNA]</scope>
    <source>
        <strain evidence="10">ATCC 24235 / CBS 4417 / NBRC 1672 / NRRL Y-8282 / UCD 70-5</strain>
    </source>
</reference>
<protein>
    <recommendedName>
        <fullName evidence="7">Structure-specific endonuclease subunit SLX4</fullName>
    </recommendedName>
</protein>
<organism evidence="9 10">
    <name type="scientific">Tetrapisispora phaffii (strain ATCC 24235 / CBS 4417 / NBRC 1672 / NRRL Y-8282 / UCD 70-5)</name>
    <name type="common">Yeast</name>
    <name type="synonym">Fabospora phaffii</name>
    <dbReference type="NCBI Taxonomy" id="1071381"/>
    <lineage>
        <taxon>Eukaryota</taxon>
        <taxon>Fungi</taxon>
        <taxon>Dikarya</taxon>
        <taxon>Ascomycota</taxon>
        <taxon>Saccharomycotina</taxon>
        <taxon>Saccharomycetes</taxon>
        <taxon>Saccharomycetales</taxon>
        <taxon>Saccharomycetaceae</taxon>
        <taxon>Tetrapisispora</taxon>
    </lineage>
</organism>
<feature type="compositionally biased region" description="Basic residues" evidence="8">
    <location>
        <begin position="250"/>
        <end position="261"/>
    </location>
</feature>
<keyword evidence="10" id="KW-1185">Reference proteome</keyword>
<dbReference type="OrthoDB" id="4066789at2759"/>